<feature type="region of interest" description="Disordered" evidence="3">
    <location>
        <begin position="276"/>
        <end position="320"/>
    </location>
</feature>
<feature type="compositionally biased region" description="Pro residues" evidence="3">
    <location>
        <begin position="90"/>
        <end position="101"/>
    </location>
</feature>
<name>A0A6V7PKJ4_ANACO</name>
<gene>
    <name evidence="4" type="ORF">CB5_LOCUS14555</name>
</gene>
<evidence type="ECO:0000256" key="2">
    <source>
        <dbReference type="ARBA" id="ARBA00023242"/>
    </source>
</evidence>
<accession>A0A6V7PKJ4</accession>
<keyword evidence="2" id="KW-0539">Nucleus</keyword>
<comment type="subcellular location">
    <subcellularLocation>
        <location evidence="1">Nucleus</location>
    </subcellularLocation>
</comment>
<feature type="compositionally biased region" description="Pro residues" evidence="3">
    <location>
        <begin position="50"/>
        <end position="61"/>
    </location>
</feature>
<feature type="compositionally biased region" description="Low complexity" evidence="3">
    <location>
        <begin position="124"/>
        <end position="133"/>
    </location>
</feature>
<protein>
    <submittedName>
        <fullName evidence="4">Uncharacterized protein</fullName>
    </submittedName>
</protein>
<dbReference type="PANTHER" id="PTHR12565">
    <property type="entry name" value="STEROL REGULATORY ELEMENT-BINDING PROTEIN"/>
    <property type="match status" value="1"/>
</dbReference>
<dbReference type="InterPro" id="IPR024097">
    <property type="entry name" value="bHLH_ZIP_TF"/>
</dbReference>
<feature type="region of interest" description="Disordered" evidence="3">
    <location>
        <begin position="1"/>
        <end position="20"/>
    </location>
</feature>
<evidence type="ECO:0000256" key="1">
    <source>
        <dbReference type="ARBA" id="ARBA00004123"/>
    </source>
</evidence>
<dbReference type="GO" id="GO:0005634">
    <property type="term" value="C:nucleus"/>
    <property type="evidence" value="ECO:0007669"/>
    <property type="project" value="UniProtKB-SubCell"/>
</dbReference>
<feature type="compositionally biased region" description="Low complexity" evidence="3">
    <location>
        <begin position="108"/>
        <end position="117"/>
    </location>
</feature>
<sequence length="381" mass="39787">MDPPPRSSTGAAAGSGSSAAYTAEIAESLRFEEEIQSLMRDNTLIHPSLDPAPPPPPPPPSSSSAASSFTALLGLSPTKPWSSSTTPSAAAPPPPPPPPQRPIRGRGSASRSPAPLRRSPPTPRSSTAPRASPSSPPPPRRRRRTRTPPPPPRAPATPPRAPTTPIPRRPSAAASPTAAPPLPGPQAQGSSLLLPRRQIQGEEGENKCTDEAATGAGPGCSKISGTALVLDEIINHVQSLQRQVEFLSMRLAAVNPRVDFGGLDSFLSAECGRITGDNGNGNGNGNGKNGAEEEAPRATWTDGGSDGVRRPHHHHQQQQQQIWHVDLAHPHHAPSVWERGPGDANAPHLFINPSSGVASLYGYDPSSASAPLQSNQLKTEL</sequence>
<dbReference type="AlphaFoldDB" id="A0A6V7PKJ4"/>
<evidence type="ECO:0000313" key="4">
    <source>
        <dbReference type="EMBL" id="CAD1831344.1"/>
    </source>
</evidence>
<feature type="compositionally biased region" description="Pro residues" evidence="3">
    <location>
        <begin position="147"/>
        <end position="168"/>
    </location>
</feature>
<feature type="compositionally biased region" description="Low complexity" evidence="3">
    <location>
        <begin position="76"/>
        <end position="89"/>
    </location>
</feature>
<feature type="compositionally biased region" description="Gly residues" evidence="3">
    <location>
        <begin position="278"/>
        <end position="288"/>
    </location>
</feature>
<evidence type="ECO:0000256" key="3">
    <source>
        <dbReference type="SAM" id="MobiDB-lite"/>
    </source>
</evidence>
<dbReference type="PANTHER" id="PTHR12565:SF112">
    <property type="entry name" value="TRANSCRIPTION FACTOR BHLH48-RELATED"/>
    <property type="match status" value="1"/>
</dbReference>
<reference evidence="4" key="1">
    <citation type="submission" date="2020-07" db="EMBL/GenBank/DDBJ databases">
        <authorList>
            <person name="Lin J."/>
        </authorList>
    </citation>
    <scope>NUCLEOTIDE SEQUENCE</scope>
</reference>
<dbReference type="GO" id="GO:0003700">
    <property type="term" value="F:DNA-binding transcription factor activity"/>
    <property type="evidence" value="ECO:0007669"/>
    <property type="project" value="TreeGrafter"/>
</dbReference>
<feature type="compositionally biased region" description="Low complexity" evidence="3">
    <location>
        <begin position="7"/>
        <end position="20"/>
    </location>
</feature>
<proteinExistence type="predicted"/>
<feature type="region of interest" description="Disordered" evidence="3">
    <location>
        <begin position="35"/>
        <end position="190"/>
    </location>
</feature>
<dbReference type="EMBL" id="LR862149">
    <property type="protein sequence ID" value="CAD1831344.1"/>
    <property type="molecule type" value="Genomic_DNA"/>
</dbReference>
<organism evidence="4">
    <name type="scientific">Ananas comosus var. bracteatus</name>
    <name type="common">red pineapple</name>
    <dbReference type="NCBI Taxonomy" id="296719"/>
    <lineage>
        <taxon>Eukaryota</taxon>
        <taxon>Viridiplantae</taxon>
        <taxon>Streptophyta</taxon>
        <taxon>Embryophyta</taxon>
        <taxon>Tracheophyta</taxon>
        <taxon>Spermatophyta</taxon>
        <taxon>Magnoliopsida</taxon>
        <taxon>Liliopsida</taxon>
        <taxon>Poales</taxon>
        <taxon>Bromeliaceae</taxon>
        <taxon>Bromelioideae</taxon>
        <taxon>Ananas</taxon>
    </lineage>
</organism>